<dbReference type="PANTHER" id="PTHR16932:SF18">
    <property type="entry name" value="INTERFERON, ALPHA-INDUCIBLE PROTEIN 27-LIKE 2"/>
    <property type="match status" value="1"/>
</dbReference>
<dbReference type="EMBL" id="SGPL01000092">
    <property type="protein sequence ID" value="THH17918.1"/>
    <property type="molecule type" value="Genomic_DNA"/>
</dbReference>
<evidence type="ECO:0000313" key="9">
    <source>
        <dbReference type="Proteomes" id="UP000310158"/>
    </source>
</evidence>
<dbReference type="OrthoDB" id="440424at2759"/>
<evidence type="ECO:0000256" key="2">
    <source>
        <dbReference type="ARBA" id="ARBA00007262"/>
    </source>
</evidence>
<gene>
    <name evidence="8" type="ORF">EW146_g2980</name>
</gene>
<comment type="similarity">
    <text evidence="2">Belongs to the IFI6/IFI27 family.</text>
</comment>
<evidence type="ECO:0000256" key="4">
    <source>
        <dbReference type="ARBA" id="ARBA00022989"/>
    </source>
</evidence>
<dbReference type="Pfam" id="PF06140">
    <property type="entry name" value="Ifi-6-16"/>
    <property type="match status" value="1"/>
</dbReference>
<accession>A0A4S4M0T8</accession>
<dbReference type="GO" id="GO:0016020">
    <property type="term" value="C:membrane"/>
    <property type="evidence" value="ECO:0007669"/>
    <property type="project" value="UniProtKB-SubCell"/>
</dbReference>
<feature type="region of interest" description="Disordered" evidence="6">
    <location>
        <begin position="1"/>
        <end position="44"/>
    </location>
</feature>
<evidence type="ECO:0000256" key="1">
    <source>
        <dbReference type="ARBA" id="ARBA00004141"/>
    </source>
</evidence>
<sequence length="200" mass="20690">MTALNSTPSPAEHEHHHSSDDVHTNDETTSPSSDSFSDILPPEYIGQAPPPSDGNFCACNESEEKWAGAGAAAAPAAASGIVGLLGFGSQGVVAGSWAAAVQAGIGNVAAGSPFAIAQSIGAGGVLPVLGFAIGAAAGSCIVVGAGYGAYRYIQNRKTDGVREMRQAEEHCCQTLKQSKEKVHYRLIMNVEFEFRLPWST</sequence>
<feature type="compositionally biased region" description="Polar residues" evidence="6">
    <location>
        <begin position="27"/>
        <end position="36"/>
    </location>
</feature>
<feature type="transmembrane region" description="Helical" evidence="7">
    <location>
        <begin position="128"/>
        <end position="150"/>
    </location>
</feature>
<protein>
    <submittedName>
        <fullName evidence="8">Uncharacterized protein</fullName>
    </submittedName>
</protein>
<dbReference type="PANTHER" id="PTHR16932">
    <property type="entry name" value="INTERFERON ALPHA-INDUCIBLE PROTEIN 27"/>
    <property type="match status" value="1"/>
</dbReference>
<evidence type="ECO:0000256" key="6">
    <source>
        <dbReference type="SAM" id="MobiDB-lite"/>
    </source>
</evidence>
<keyword evidence="4 7" id="KW-1133">Transmembrane helix</keyword>
<proteinExistence type="inferred from homology"/>
<name>A0A4S4M0T8_9AGAM</name>
<dbReference type="AlphaFoldDB" id="A0A4S4M0T8"/>
<evidence type="ECO:0000256" key="3">
    <source>
        <dbReference type="ARBA" id="ARBA00022692"/>
    </source>
</evidence>
<organism evidence="8 9">
    <name type="scientific">Bondarzewia mesenterica</name>
    <dbReference type="NCBI Taxonomy" id="1095465"/>
    <lineage>
        <taxon>Eukaryota</taxon>
        <taxon>Fungi</taxon>
        <taxon>Dikarya</taxon>
        <taxon>Basidiomycota</taxon>
        <taxon>Agaricomycotina</taxon>
        <taxon>Agaricomycetes</taxon>
        <taxon>Russulales</taxon>
        <taxon>Bondarzewiaceae</taxon>
        <taxon>Bondarzewia</taxon>
    </lineage>
</organism>
<evidence type="ECO:0000256" key="5">
    <source>
        <dbReference type="ARBA" id="ARBA00023136"/>
    </source>
</evidence>
<comment type="caution">
    <text evidence="8">The sequence shown here is derived from an EMBL/GenBank/DDBJ whole genome shotgun (WGS) entry which is preliminary data.</text>
</comment>
<dbReference type="InterPro" id="IPR009311">
    <property type="entry name" value="IFI6/IFI27-like"/>
</dbReference>
<reference evidence="8 9" key="1">
    <citation type="submission" date="2019-02" db="EMBL/GenBank/DDBJ databases">
        <title>Genome sequencing of the rare red list fungi Bondarzewia mesenterica.</title>
        <authorList>
            <person name="Buettner E."/>
            <person name="Kellner H."/>
        </authorList>
    </citation>
    <scope>NUCLEOTIDE SEQUENCE [LARGE SCALE GENOMIC DNA]</scope>
    <source>
        <strain evidence="8 9">DSM 108281</strain>
    </source>
</reference>
<comment type="subcellular location">
    <subcellularLocation>
        <location evidence="1">Membrane</location>
        <topology evidence="1">Multi-pass membrane protein</topology>
    </subcellularLocation>
</comment>
<dbReference type="Gene3D" id="6.10.110.10">
    <property type="match status" value="1"/>
</dbReference>
<keyword evidence="9" id="KW-1185">Reference proteome</keyword>
<keyword evidence="5 7" id="KW-0472">Membrane</keyword>
<dbReference type="Proteomes" id="UP000310158">
    <property type="component" value="Unassembled WGS sequence"/>
</dbReference>
<feature type="compositionally biased region" description="Basic and acidic residues" evidence="6">
    <location>
        <begin position="11"/>
        <end position="26"/>
    </location>
</feature>
<keyword evidence="3 7" id="KW-0812">Transmembrane</keyword>
<evidence type="ECO:0000313" key="8">
    <source>
        <dbReference type="EMBL" id="THH17918.1"/>
    </source>
</evidence>
<evidence type="ECO:0000256" key="7">
    <source>
        <dbReference type="SAM" id="Phobius"/>
    </source>
</evidence>
<dbReference type="InterPro" id="IPR038213">
    <property type="entry name" value="IFI6/IFI27-like_sf"/>
</dbReference>